<dbReference type="Pfam" id="PF06224">
    <property type="entry name" value="AlkZ-like"/>
    <property type="match status" value="1"/>
</dbReference>
<dbReference type="OrthoDB" id="9148135at2"/>
<sequence>MTDRSTLPRLSWSDVCARRLERHGLSAPVPDSTPADAVAAMCGAHAQVLSAAEVSIGLRVSGATRADVGDALWRGRSLVKTFGPRGTVHLLPARDLPLWAGALSAIPPASPTMPADVRLTPGQADEVVAAITAAVTDAELTVDELSAEVAARTGPWAVDPVMPAFGGSWPRWRQVMHLAAHRGALCFGPNRGRKVTYTSPQRWLPGFQPAPASEALADLVRRYLHAYGPATPQQFAQWLAAPRRWATALFDSLASELEQVEVDGDPAWVRAGDTAPSATGPHGVQLLPYFDAYTVGCHPRELLFPGPAAQRALAGGQAGNFPVLLIDGTVAGVWHGRRSGRRLHVTVEPLRPLSDAARRAVGDRVERLGEILECKPQVILGPVHVGGHA</sequence>
<keyword evidence="1" id="KW-0238">DNA-binding</keyword>
<dbReference type="InterPro" id="IPR009351">
    <property type="entry name" value="AlkZ-like"/>
</dbReference>
<dbReference type="Proteomes" id="UP000199408">
    <property type="component" value="Unassembled WGS sequence"/>
</dbReference>
<dbReference type="PANTHER" id="PTHR38479">
    <property type="entry name" value="LMO0824 PROTEIN"/>
    <property type="match status" value="1"/>
</dbReference>
<evidence type="ECO:0000313" key="1">
    <source>
        <dbReference type="EMBL" id="SCG58668.1"/>
    </source>
</evidence>
<proteinExistence type="predicted"/>
<reference evidence="2" key="1">
    <citation type="submission" date="2016-06" db="EMBL/GenBank/DDBJ databases">
        <authorList>
            <person name="Varghese N."/>
        </authorList>
    </citation>
    <scope>NUCLEOTIDE SEQUENCE [LARGE SCALE GENOMIC DNA]</scope>
    <source>
        <strain evidence="2">DSM 43171</strain>
    </source>
</reference>
<dbReference type="GO" id="GO:0003677">
    <property type="term" value="F:DNA binding"/>
    <property type="evidence" value="ECO:0007669"/>
    <property type="project" value="UniProtKB-KW"/>
</dbReference>
<keyword evidence="2" id="KW-1185">Reference proteome</keyword>
<protein>
    <submittedName>
        <fullName evidence="1">Winged helix DNA-binding domain-containing protein</fullName>
    </submittedName>
</protein>
<organism evidence="1 2">
    <name type="scientific">Micromonospora halophytica</name>
    <dbReference type="NCBI Taxonomy" id="47864"/>
    <lineage>
        <taxon>Bacteria</taxon>
        <taxon>Bacillati</taxon>
        <taxon>Actinomycetota</taxon>
        <taxon>Actinomycetes</taxon>
        <taxon>Micromonosporales</taxon>
        <taxon>Micromonosporaceae</taxon>
        <taxon>Micromonospora</taxon>
    </lineage>
</organism>
<dbReference type="RefSeq" id="WP_091298524.1">
    <property type="nucleotide sequence ID" value="NZ_FMDN01000012.1"/>
</dbReference>
<dbReference type="PANTHER" id="PTHR38479:SF2">
    <property type="entry name" value="WINGED HELIX DNA-BINDING DOMAIN-CONTAINING PROTEIN"/>
    <property type="match status" value="1"/>
</dbReference>
<name>A0A1C5IJW2_9ACTN</name>
<dbReference type="STRING" id="47864.GA0070560_11293"/>
<dbReference type="EMBL" id="FMDN01000012">
    <property type="protein sequence ID" value="SCG58668.1"/>
    <property type="molecule type" value="Genomic_DNA"/>
</dbReference>
<evidence type="ECO:0000313" key="2">
    <source>
        <dbReference type="Proteomes" id="UP000199408"/>
    </source>
</evidence>
<accession>A0A1C5IJW2</accession>
<gene>
    <name evidence="1" type="ORF">GA0070560_11293</name>
</gene>
<dbReference type="AlphaFoldDB" id="A0A1C5IJW2"/>